<protein>
    <submittedName>
        <fullName evidence="1">Uncharacterized protein</fullName>
    </submittedName>
</protein>
<accession>K1JE10</accession>
<keyword evidence="2" id="KW-1185">Reference proteome</keyword>
<organism evidence="1 2">
    <name type="scientific">Aeromonas dhakensis</name>
    <dbReference type="NCBI Taxonomy" id="196024"/>
    <lineage>
        <taxon>Bacteria</taxon>
        <taxon>Pseudomonadati</taxon>
        <taxon>Pseudomonadota</taxon>
        <taxon>Gammaproteobacteria</taxon>
        <taxon>Aeromonadales</taxon>
        <taxon>Aeromonadaceae</taxon>
        <taxon>Aeromonas</taxon>
    </lineage>
</organism>
<sequence>MSKFFYVIQLVDGGQTQTYMMTDSHIITVAEHILAENSDINTCQVKNSFFPGQTLTDDEYIDFCIDVIIYFNSAMDVKTFFYNAHLGSDSYLFSAQYYDLEVVALEIIKHVEHELKWIAFSDKYALSLGQELDLNCEMNAGVVAHN</sequence>
<dbReference type="EMBL" id="AGWR01000014">
    <property type="protein sequence ID" value="EKB28416.1"/>
    <property type="molecule type" value="Genomic_DNA"/>
</dbReference>
<evidence type="ECO:0000313" key="1">
    <source>
        <dbReference type="EMBL" id="EKB28416.1"/>
    </source>
</evidence>
<dbReference type="AlphaFoldDB" id="K1JE10"/>
<evidence type="ECO:0000313" key="2">
    <source>
        <dbReference type="Proteomes" id="UP000005149"/>
    </source>
</evidence>
<dbReference type="RefSeq" id="WP_005301971.1">
    <property type="nucleotide sequence ID" value="NZ_JDWD01000133.1"/>
</dbReference>
<dbReference type="HOGENOM" id="CLU_1773443_0_0_6"/>
<dbReference type="Proteomes" id="UP000005149">
    <property type="component" value="Unassembled WGS sequence"/>
</dbReference>
<proteinExistence type="predicted"/>
<gene>
    <name evidence="1" type="ORF">HMPREF1171_01650</name>
</gene>
<reference evidence="1 2" key="1">
    <citation type="submission" date="2012-06" db="EMBL/GenBank/DDBJ databases">
        <title>The Genome Sequence of Aeromonas hydrophila SSU.</title>
        <authorList>
            <consortium name="The Broad Institute Genome Sequencing Platform"/>
            <person name="Earl A."/>
            <person name="Ward D."/>
            <person name="Feldgarden M."/>
            <person name="Gevers D."/>
            <person name="Chopra A."/>
            <person name="Walker B."/>
            <person name="Young S.K."/>
            <person name="Zeng Q."/>
            <person name="Gargeya S."/>
            <person name="Fitzgerald M."/>
            <person name="Haas B."/>
            <person name="Abouelleil A."/>
            <person name="Alvarado L."/>
            <person name="Arachchi H.M."/>
            <person name="Berlin A.M."/>
            <person name="Chapman S.B."/>
            <person name="Goldberg J."/>
            <person name="Griggs A."/>
            <person name="Gujja S."/>
            <person name="Hansen M."/>
            <person name="Howarth C."/>
            <person name="Imamovic A."/>
            <person name="Larimer J."/>
            <person name="McCowan C."/>
            <person name="Montmayeur A."/>
            <person name="Murphy C."/>
            <person name="Neiman D."/>
            <person name="Pearson M."/>
            <person name="Priest M."/>
            <person name="Roberts A."/>
            <person name="Saif S."/>
            <person name="Shea T."/>
            <person name="Sisk P."/>
            <person name="Sykes S."/>
            <person name="Wortman J."/>
            <person name="Nusbaum C."/>
            <person name="Birren B."/>
        </authorList>
    </citation>
    <scope>NUCLEOTIDE SEQUENCE [LARGE SCALE GENOMIC DNA]</scope>
    <source>
        <strain evidence="1 2">SSU</strain>
    </source>
</reference>
<comment type="caution">
    <text evidence="1">The sequence shown here is derived from an EMBL/GenBank/DDBJ whole genome shotgun (WGS) entry which is preliminary data.</text>
</comment>
<name>K1JE10_9GAMM</name>